<dbReference type="RefSeq" id="XP_049263477.1">
    <property type="nucleotide sequence ID" value="XM_049407081.1"/>
</dbReference>
<dbReference type="GO" id="GO:0005739">
    <property type="term" value="C:mitochondrion"/>
    <property type="evidence" value="ECO:0007669"/>
    <property type="project" value="TreeGrafter"/>
</dbReference>
<dbReference type="OrthoDB" id="16816at2759"/>
<evidence type="ECO:0000313" key="3">
    <source>
        <dbReference type="EMBL" id="KAG7663245.1"/>
    </source>
</evidence>
<comment type="caution">
    <text evidence="3">The sequence shown here is derived from an EMBL/GenBank/DDBJ whole genome shotgun (WGS) entry which is preliminary data.</text>
</comment>
<dbReference type="CDD" id="cd02440">
    <property type="entry name" value="AdoMet_MTases"/>
    <property type="match status" value="1"/>
</dbReference>
<dbReference type="GeneID" id="73470046"/>
<protein>
    <recommendedName>
        <fullName evidence="5">Methyltransferase type 11 domain-containing protein</fullName>
    </recommendedName>
</protein>
<reference evidence="3 4" key="1">
    <citation type="journal article" date="2021" name="DNA Res.">
        <title>Genome analysis of Candida subhashii reveals its hybrid nature and dual mitochondrial genome conformations.</title>
        <authorList>
            <person name="Mixao V."/>
            <person name="Hegedusova E."/>
            <person name="Saus E."/>
            <person name="Pryszcz L.P."/>
            <person name="Cillingova A."/>
            <person name="Nosek J."/>
            <person name="Gabaldon T."/>
        </authorList>
    </citation>
    <scope>NUCLEOTIDE SEQUENCE [LARGE SCALE GENOMIC DNA]</scope>
    <source>
        <strain evidence="3 4">CBS 10753</strain>
    </source>
</reference>
<dbReference type="AlphaFoldDB" id="A0A8J5UWT3"/>
<dbReference type="InterPro" id="IPR050602">
    <property type="entry name" value="Malonyl-ACP_OMT"/>
</dbReference>
<dbReference type="Proteomes" id="UP000694255">
    <property type="component" value="Unassembled WGS sequence"/>
</dbReference>
<evidence type="ECO:0000256" key="1">
    <source>
        <dbReference type="ARBA" id="ARBA00022603"/>
    </source>
</evidence>
<keyword evidence="2" id="KW-0808">Transferase</keyword>
<keyword evidence="4" id="KW-1185">Reference proteome</keyword>
<dbReference type="EMBL" id="JAGSYN010000142">
    <property type="protein sequence ID" value="KAG7663245.1"/>
    <property type="molecule type" value="Genomic_DNA"/>
</dbReference>
<keyword evidence="1" id="KW-0489">Methyltransferase</keyword>
<name>A0A8J5UWT3_9ASCO</name>
<proteinExistence type="predicted"/>
<gene>
    <name evidence="3" type="ORF">J8A68_003245</name>
</gene>
<evidence type="ECO:0008006" key="5">
    <source>
        <dbReference type="Google" id="ProtNLM"/>
    </source>
</evidence>
<dbReference type="PANTHER" id="PTHR13090:SF1">
    <property type="entry name" value="ARGININE-HYDROXYLASE NDUFAF5, MITOCHONDRIAL"/>
    <property type="match status" value="1"/>
</dbReference>
<dbReference type="GO" id="GO:0008168">
    <property type="term" value="F:methyltransferase activity"/>
    <property type="evidence" value="ECO:0007669"/>
    <property type="project" value="UniProtKB-KW"/>
</dbReference>
<organism evidence="3 4">
    <name type="scientific">[Candida] subhashii</name>
    <dbReference type="NCBI Taxonomy" id="561895"/>
    <lineage>
        <taxon>Eukaryota</taxon>
        <taxon>Fungi</taxon>
        <taxon>Dikarya</taxon>
        <taxon>Ascomycota</taxon>
        <taxon>Saccharomycotina</taxon>
        <taxon>Pichiomycetes</taxon>
        <taxon>Debaryomycetaceae</taxon>
        <taxon>Spathaspora</taxon>
    </lineage>
</organism>
<evidence type="ECO:0000313" key="4">
    <source>
        <dbReference type="Proteomes" id="UP000694255"/>
    </source>
</evidence>
<dbReference type="GO" id="GO:0032981">
    <property type="term" value="P:mitochondrial respiratory chain complex I assembly"/>
    <property type="evidence" value="ECO:0007669"/>
    <property type="project" value="TreeGrafter"/>
</dbReference>
<sequence length="361" mass="40518">MLRRSVHKRLLATSADASAKQQQQQQYNVFDRSAKLLQRSKTPKLNIELSRKKEYLRDEVARKTIERLAFITRPFTRVLDFGSHGGNLLKNLCSPDEEIPQESTTDKAVVEMAKQLIKDKETVRSKIEELVMFDSSKELLNRDIAEPYNNVFKGVVRRYVGDEEAFSHPCLEESNQYDAVISNLSLHWINDLPGALANINRVLKPDGLFMATLFGGDTLYELRTSLQLAELERRGGMSPRVSPLVRLNDVGSLLNRAGFSMLTIDAEDIVVGGFPDIVAICEDLQAMGEQNAILSRSNYLPRDVLLAANEIYKTLHGEKNGNEITLPATFNVIFMIGWKKSADQPQPLARGTGQVSLKDVL</sequence>
<evidence type="ECO:0000256" key="2">
    <source>
        <dbReference type="ARBA" id="ARBA00022679"/>
    </source>
</evidence>
<dbReference type="Pfam" id="PF13489">
    <property type="entry name" value="Methyltransf_23"/>
    <property type="match status" value="1"/>
</dbReference>
<accession>A0A8J5UWT3</accession>
<dbReference type="GO" id="GO:0032259">
    <property type="term" value="P:methylation"/>
    <property type="evidence" value="ECO:0007669"/>
    <property type="project" value="UniProtKB-KW"/>
</dbReference>
<dbReference type="PANTHER" id="PTHR13090">
    <property type="entry name" value="ARGININE-HYDROXYLASE NDUFAF5, MITOCHONDRIAL"/>
    <property type="match status" value="1"/>
</dbReference>